<sequence>MFRRLISAMAFAGFATAAPAADLLMVEQTGCAYCVLWHKQIGPIYPKTAAGATAPLAQIQLTDLKDDGPVIKRPVVFTPTFLLVENGAEIARLEGYAGEDFFWPLVEKMIADHMPLAAKPVAVN</sequence>
<evidence type="ECO:0000313" key="3">
    <source>
        <dbReference type="Proteomes" id="UP000238392"/>
    </source>
</evidence>
<dbReference type="SUPFAM" id="SSF52833">
    <property type="entry name" value="Thioredoxin-like"/>
    <property type="match status" value="1"/>
</dbReference>
<dbReference type="AlphaFoldDB" id="A0A2T0WJW8"/>
<dbReference type="OrthoDB" id="7362982at2"/>
<proteinExistence type="predicted"/>
<comment type="caution">
    <text evidence="2">The sequence shown here is derived from an EMBL/GenBank/DDBJ whole genome shotgun (WGS) entry which is preliminary data.</text>
</comment>
<protein>
    <recommendedName>
        <fullName evidence="4">Thioredoxin-like protein</fullName>
    </recommendedName>
</protein>
<feature type="chain" id="PRO_5015646848" description="Thioredoxin-like protein" evidence="1">
    <location>
        <begin position="21"/>
        <end position="124"/>
    </location>
</feature>
<keyword evidence="3" id="KW-1185">Reference proteome</keyword>
<keyword evidence="1" id="KW-0732">Signal</keyword>
<dbReference type="InterPro" id="IPR036249">
    <property type="entry name" value="Thioredoxin-like_sf"/>
</dbReference>
<dbReference type="RefSeq" id="WP_106266325.1">
    <property type="nucleotide sequence ID" value="NZ_PVTQ01000011.1"/>
</dbReference>
<feature type="signal peptide" evidence="1">
    <location>
        <begin position="1"/>
        <end position="20"/>
    </location>
</feature>
<evidence type="ECO:0000313" key="2">
    <source>
        <dbReference type="EMBL" id="PRY86824.1"/>
    </source>
</evidence>
<name>A0A2T0WJW8_9RHOB</name>
<accession>A0A2T0WJW8</accession>
<dbReference type="Proteomes" id="UP000238392">
    <property type="component" value="Unassembled WGS sequence"/>
</dbReference>
<evidence type="ECO:0008006" key="4">
    <source>
        <dbReference type="Google" id="ProtNLM"/>
    </source>
</evidence>
<dbReference type="Gene3D" id="3.40.30.10">
    <property type="entry name" value="Glutaredoxin"/>
    <property type="match status" value="1"/>
</dbReference>
<evidence type="ECO:0000256" key="1">
    <source>
        <dbReference type="SAM" id="SignalP"/>
    </source>
</evidence>
<gene>
    <name evidence="2" type="ORF">CLV74_11154</name>
</gene>
<organism evidence="2 3">
    <name type="scientific">Donghicola tyrosinivorans</name>
    <dbReference type="NCBI Taxonomy" id="1652492"/>
    <lineage>
        <taxon>Bacteria</taxon>
        <taxon>Pseudomonadati</taxon>
        <taxon>Pseudomonadota</taxon>
        <taxon>Alphaproteobacteria</taxon>
        <taxon>Rhodobacterales</taxon>
        <taxon>Roseobacteraceae</taxon>
        <taxon>Donghicola</taxon>
    </lineage>
</organism>
<reference evidence="2 3" key="1">
    <citation type="submission" date="2018-03" db="EMBL/GenBank/DDBJ databases">
        <title>Genomic Encyclopedia of Archaeal and Bacterial Type Strains, Phase II (KMG-II): from individual species to whole genera.</title>
        <authorList>
            <person name="Goeker M."/>
        </authorList>
    </citation>
    <scope>NUCLEOTIDE SEQUENCE [LARGE SCALE GENOMIC DNA]</scope>
    <source>
        <strain evidence="2 3">DSM 100212</strain>
    </source>
</reference>
<dbReference type="EMBL" id="PVTQ01000011">
    <property type="protein sequence ID" value="PRY86824.1"/>
    <property type="molecule type" value="Genomic_DNA"/>
</dbReference>